<dbReference type="Pfam" id="PF12974">
    <property type="entry name" value="Phosphonate-bd"/>
    <property type="match status" value="1"/>
</dbReference>
<evidence type="ECO:0008006" key="3">
    <source>
        <dbReference type="Google" id="ProtNLM"/>
    </source>
</evidence>
<reference evidence="2" key="1">
    <citation type="submission" date="2018-05" db="EMBL/GenBank/DDBJ databases">
        <authorList>
            <person name="Lanie J.A."/>
            <person name="Ng W.-L."/>
            <person name="Kazmierczak K.M."/>
            <person name="Andrzejewski T.M."/>
            <person name="Davidsen T.M."/>
            <person name="Wayne K.J."/>
            <person name="Tettelin H."/>
            <person name="Glass J.I."/>
            <person name="Rusch D."/>
            <person name="Podicherti R."/>
            <person name="Tsui H.-C.T."/>
            <person name="Winkler M.E."/>
        </authorList>
    </citation>
    <scope>NUCLEOTIDE SEQUENCE</scope>
</reference>
<gene>
    <name evidence="2" type="ORF">METZ01_LOCUS172617</name>
</gene>
<accession>A0A382C366</accession>
<keyword evidence="1" id="KW-0472">Membrane</keyword>
<proteinExistence type="predicted"/>
<protein>
    <recommendedName>
        <fullName evidence="3">Solute-binding protein family 3/N-terminal domain-containing protein</fullName>
    </recommendedName>
</protein>
<evidence type="ECO:0000256" key="1">
    <source>
        <dbReference type="SAM" id="Phobius"/>
    </source>
</evidence>
<keyword evidence="1" id="KW-0812">Transmembrane</keyword>
<feature type="transmembrane region" description="Helical" evidence="1">
    <location>
        <begin position="498"/>
        <end position="517"/>
    </location>
</feature>
<dbReference type="PANTHER" id="PTHR35841">
    <property type="entry name" value="PHOSPHONATES-BINDING PERIPLASMIC PROTEIN"/>
    <property type="match status" value="1"/>
</dbReference>
<dbReference type="AlphaFoldDB" id="A0A382C366"/>
<name>A0A382C366_9ZZZZ</name>
<dbReference type="Gene3D" id="3.40.190.10">
    <property type="entry name" value="Periplasmic binding protein-like II"/>
    <property type="match status" value="2"/>
</dbReference>
<dbReference type="PANTHER" id="PTHR35841:SF1">
    <property type="entry name" value="PHOSPHONATES-BINDING PERIPLASMIC PROTEIN"/>
    <property type="match status" value="1"/>
</dbReference>
<organism evidence="2">
    <name type="scientific">marine metagenome</name>
    <dbReference type="NCBI Taxonomy" id="408172"/>
    <lineage>
        <taxon>unclassified sequences</taxon>
        <taxon>metagenomes</taxon>
        <taxon>ecological metagenomes</taxon>
    </lineage>
</organism>
<keyword evidence="1" id="KW-1133">Transmembrane helix</keyword>
<dbReference type="SUPFAM" id="SSF53850">
    <property type="entry name" value="Periplasmic binding protein-like II"/>
    <property type="match status" value="1"/>
</dbReference>
<dbReference type="EMBL" id="UINC01032310">
    <property type="protein sequence ID" value="SVB19763.1"/>
    <property type="molecule type" value="Genomic_DNA"/>
</dbReference>
<evidence type="ECO:0000313" key="2">
    <source>
        <dbReference type="EMBL" id="SVB19763.1"/>
    </source>
</evidence>
<sequence length="632" mass="71351">MKKTLLLALALIAVVPVALDAQVRRPFRVGVIRYKTDELVRDTYTPFAQYLAGELGTVAELTILPVELVPGEEIDDEAIPAGEELAYMLSQGEFDLGIFKPFPYLQAKIDHPELEVFATHLIEGAPTYLGAIFVRADSGIETLADLRGRSFVFTKETSTSGYRYPRGVLREHEIDIDEDFSEYNFSNNHVESLQRVLSGDIDGTAVDHSAFYELSEEERGLLRKLEEYEVPYQAYVLSPAIGDDERNQIESSMFDAHRTSMTRSRLFNNGLGIESWVSRADLDYNSLRRYLGIMRSKPSLMVTLQTMASAEASLAQRGDLLDALQQDLVAELALTQRFLEVSEGTTGAEHIVTVNLSMIDDRLTCRTSLDGQRIDSFECTDMLQERLARRTAVEVLSALPLGDHLQHNGERWFFTHGRNDGIQPETYQFSVETSTGSVIELAAGAVEEVTRLNTYFAEDPLFERGMTVMATYDVDLQDVQQETESQLPGFWNNLDNRWGVIGLGIALLTGILGTYIGSKKRRIFRNLLDESNELVMNLLEGKTDLDRLLREQGEKIGELLHHGDITENQFLILNHRLEEIREVVKRLFTDESLQAPEVMSGLREILGDGKITEREYRQLLHLVDRAGEQQEV</sequence>